<dbReference type="Gene3D" id="3.30.70.2450">
    <property type="match status" value="1"/>
</dbReference>
<keyword evidence="2" id="KW-0285">Flavoprotein</keyword>
<dbReference type="Pfam" id="PF01494">
    <property type="entry name" value="FAD_binding_3"/>
    <property type="match status" value="1"/>
</dbReference>
<reference evidence="7" key="1">
    <citation type="submission" date="2017-06" db="EMBL/GenBank/DDBJ databases">
        <title>Genome analysis of Fimbriiglobus ruber SP5, the first member of the order Planctomycetales with confirmed chitinolytic capability.</title>
        <authorList>
            <person name="Ravin N.V."/>
            <person name="Rakitin A.L."/>
            <person name="Ivanova A.A."/>
            <person name="Beletsky A.V."/>
            <person name="Kulichevskaya I.S."/>
            <person name="Mardanov A.V."/>
            <person name="Dedysh S.N."/>
        </authorList>
    </citation>
    <scope>NUCLEOTIDE SEQUENCE [LARGE SCALE GENOMIC DNA]</scope>
    <source>
        <strain evidence="7">SP5</strain>
    </source>
</reference>
<evidence type="ECO:0000313" key="7">
    <source>
        <dbReference type="Proteomes" id="UP000214646"/>
    </source>
</evidence>
<organism evidence="6 7">
    <name type="scientific">Fimbriiglobus ruber</name>
    <dbReference type="NCBI Taxonomy" id="1908690"/>
    <lineage>
        <taxon>Bacteria</taxon>
        <taxon>Pseudomonadati</taxon>
        <taxon>Planctomycetota</taxon>
        <taxon>Planctomycetia</taxon>
        <taxon>Gemmatales</taxon>
        <taxon>Gemmataceae</taxon>
        <taxon>Fimbriiglobus</taxon>
    </lineage>
</organism>
<accession>A0A225DCS2</accession>
<dbReference type="RefSeq" id="WP_088256832.1">
    <property type="nucleotide sequence ID" value="NZ_NIDE01000010.1"/>
</dbReference>
<keyword evidence="7" id="KW-1185">Reference proteome</keyword>
<evidence type="ECO:0000256" key="1">
    <source>
        <dbReference type="ARBA" id="ARBA00001974"/>
    </source>
</evidence>
<dbReference type="PRINTS" id="PR00420">
    <property type="entry name" value="RNGMNOXGNASE"/>
</dbReference>
<keyword evidence="4" id="KW-0812">Transmembrane</keyword>
<name>A0A225DCS2_9BACT</name>
<gene>
    <name evidence="6" type="ORF">FRUB_05904</name>
</gene>
<dbReference type="GO" id="GO:0016709">
    <property type="term" value="F:oxidoreductase activity, acting on paired donors, with incorporation or reduction of molecular oxygen, NAD(P)H as one donor, and incorporation of one atom of oxygen"/>
    <property type="evidence" value="ECO:0007669"/>
    <property type="project" value="UniProtKB-ARBA"/>
</dbReference>
<dbReference type="InterPro" id="IPR002938">
    <property type="entry name" value="FAD-bd"/>
</dbReference>
<feature type="transmembrane region" description="Helical" evidence="4">
    <location>
        <begin position="6"/>
        <end position="27"/>
    </location>
</feature>
<dbReference type="InterPro" id="IPR036188">
    <property type="entry name" value="FAD/NAD-bd_sf"/>
</dbReference>
<keyword evidence="4" id="KW-1133">Transmembrane helix</keyword>
<evidence type="ECO:0000313" key="6">
    <source>
        <dbReference type="EMBL" id="OWK39341.1"/>
    </source>
</evidence>
<sequence>MDKPQVLIAGAGPTGLVLALWLARVGVPFRLIDRKPGPGEGSRAIAVQARTLEFYRQLGIAADVIARGFKIDRFRLRNQSGVLATSPLGEVGKGESPYPFVLTFPQDDHERLLIDRLRAAGHAVEWDTELTTLTQHDDGVRAVLRSPGGEETWTGSYLCGCDGAHSAVRHGLGVGFPGGTYDQPFYVADVMAEGDWSEHDISAYFAEKTLNLVFPVREPGMFRLIGLVPEDLRGRDDLRFDDLREGVERTTGTRVTKVNWFSKYRVHHRVADHFRHGRVFLAGDAGHVHSPAGGQGMNTGIGDAVNLAWKLAAVLKGQANPSLLDSYDSERLPFARALVATTDRVFAAIVGGSFLTRMIRSVGFPYLLPLVLRFEAARRAQFRLVSQTRITYRKGPLADGVVGTVHAGDRLPWVEGTDNYEPLKSLDWQIHVYGTPTAALRDFTTGSGVMLCAWPWTEAARQAGLRKNALYLVRPDGHIGFARGTQDVEKLRKYLAARLSGGMPRVVEVAAGS</sequence>
<dbReference type="PANTHER" id="PTHR43004:SF19">
    <property type="entry name" value="BINDING MONOOXYGENASE, PUTATIVE (JCVI)-RELATED"/>
    <property type="match status" value="1"/>
</dbReference>
<dbReference type="GO" id="GO:0071949">
    <property type="term" value="F:FAD binding"/>
    <property type="evidence" value="ECO:0007669"/>
    <property type="project" value="InterPro"/>
</dbReference>
<dbReference type="Gene3D" id="3.50.50.60">
    <property type="entry name" value="FAD/NAD(P)-binding domain"/>
    <property type="match status" value="1"/>
</dbReference>
<evidence type="ECO:0000256" key="2">
    <source>
        <dbReference type="ARBA" id="ARBA00022630"/>
    </source>
</evidence>
<dbReference type="SUPFAM" id="SSF51905">
    <property type="entry name" value="FAD/NAD(P)-binding domain"/>
    <property type="match status" value="1"/>
</dbReference>
<comment type="cofactor">
    <cofactor evidence="1">
        <name>FAD</name>
        <dbReference type="ChEBI" id="CHEBI:57692"/>
    </cofactor>
</comment>
<dbReference type="OrthoDB" id="9766816at2"/>
<dbReference type="PANTHER" id="PTHR43004">
    <property type="entry name" value="TRK SYSTEM POTASSIUM UPTAKE PROTEIN"/>
    <property type="match status" value="1"/>
</dbReference>
<dbReference type="InterPro" id="IPR050641">
    <property type="entry name" value="RIFMO-like"/>
</dbReference>
<dbReference type="AlphaFoldDB" id="A0A225DCS2"/>
<dbReference type="Proteomes" id="UP000214646">
    <property type="component" value="Unassembled WGS sequence"/>
</dbReference>
<protein>
    <submittedName>
        <fullName evidence="6">Salicylate hydroxylase</fullName>
    </submittedName>
</protein>
<feature type="domain" description="FAD-binding" evidence="5">
    <location>
        <begin position="5"/>
        <end position="341"/>
    </location>
</feature>
<proteinExistence type="predicted"/>
<dbReference type="EMBL" id="NIDE01000010">
    <property type="protein sequence ID" value="OWK39341.1"/>
    <property type="molecule type" value="Genomic_DNA"/>
</dbReference>
<evidence type="ECO:0000256" key="4">
    <source>
        <dbReference type="SAM" id="Phobius"/>
    </source>
</evidence>
<keyword evidence="3" id="KW-0274">FAD</keyword>
<evidence type="ECO:0000256" key="3">
    <source>
        <dbReference type="ARBA" id="ARBA00022827"/>
    </source>
</evidence>
<evidence type="ECO:0000259" key="5">
    <source>
        <dbReference type="Pfam" id="PF01494"/>
    </source>
</evidence>
<keyword evidence="4" id="KW-0472">Membrane</keyword>
<comment type="caution">
    <text evidence="6">The sequence shown here is derived from an EMBL/GenBank/DDBJ whole genome shotgun (WGS) entry which is preliminary data.</text>
</comment>